<dbReference type="InterPro" id="IPR056632">
    <property type="entry name" value="DUF7730"/>
</dbReference>
<accession>A0A1L9UW44</accession>
<dbReference type="EMBL" id="KV878680">
    <property type="protein sequence ID" value="OJJ75927.1"/>
    <property type="molecule type" value="Genomic_DNA"/>
</dbReference>
<sequence length="270" mass="30487">MKPLSKFLHYITTQLASTTSSITTTLETKQTQKTTQNAPPFRLLSLPIELRLLIYAHVFSFPPVIVTASRSKLFLISSSSSSSSSSSDGRQISPDQDTIASTIYTYTPVPKGSIAISLLHTSKQIYFEALPVLYDRVIFTHDLAELFLLSLLGRMSDYARDHVRCVRLQPRQIVWAGRSPATRERLAWMQLCARIAELKGLRKVEVVCPRAEVRCDEVVTMERIGGGLRVVKVRKEVVVEGGVEESWSWRRDEWVERLEGFLEADCSSHT</sequence>
<dbReference type="VEuPathDB" id="FungiDB:ASPBRDRAFT_386750"/>
<dbReference type="PANTHER" id="PTHR38790:SF8">
    <property type="entry name" value="F-BOX DOMAIN-CONTAINING PROTEIN"/>
    <property type="match status" value="1"/>
</dbReference>
<dbReference type="Proteomes" id="UP000184499">
    <property type="component" value="Unassembled WGS sequence"/>
</dbReference>
<dbReference type="Pfam" id="PF24864">
    <property type="entry name" value="DUF7730"/>
    <property type="match status" value="1"/>
</dbReference>
<dbReference type="RefSeq" id="XP_067483174.1">
    <property type="nucleotide sequence ID" value="XM_067623985.1"/>
</dbReference>
<name>A0A1L9UW44_ASPBC</name>
<keyword evidence="3" id="KW-1185">Reference proteome</keyword>
<evidence type="ECO:0000313" key="2">
    <source>
        <dbReference type="EMBL" id="OJJ75927.1"/>
    </source>
</evidence>
<gene>
    <name evidence="2" type="ORF">ASPBRDRAFT_386750</name>
</gene>
<organism evidence="2 3">
    <name type="scientific">Aspergillus brasiliensis (strain CBS 101740 / IMI 381727 / IBT 21946)</name>
    <dbReference type="NCBI Taxonomy" id="767769"/>
    <lineage>
        <taxon>Eukaryota</taxon>
        <taxon>Fungi</taxon>
        <taxon>Dikarya</taxon>
        <taxon>Ascomycota</taxon>
        <taxon>Pezizomycotina</taxon>
        <taxon>Eurotiomycetes</taxon>
        <taxon>Eurotiomycetidae</taxon>
        <taxon>Eurotiales</taxon>
        <taxon>Aspergillaceae</taxon>
        <taxon>Aspergillus</taxon>
        <taxon>Aspergillus subgen. Circumdati</taxon>
    </lineage>
</organism>
<evidence type="ECO:0000313" key="3">
    <source>
        <dbReference type="Proteomes" id="UP000184499"/>
    </source>
</evidence>
<protein>
    <recommendedName>
        <fullName evidence="1">DUF7730 domain-containing protein</fullName>
    </recommendedName>
</protein>
<dbReference type="GeneID" id="93576473"/>
<reference evidence="3" key="1">
    <citation type="journal article" date="2017" name="Genome Biol.">
        <title>Comparative genomics reveals high biological diversity and specific adaptations in the industrially and medically important fungal genus Aspergillus.</title>
        <authorList>
            <person name="de Vries R.P."/>
            <person name="Riley R."/>
            <person name="Wiebenga A."/>
            <person name="Aguilar-Osorio G."/>
            <person name="Amillis S."/>
            <person name="Uchima C.A."/>
            <person name="Anderluh G."/>
            <person name="Asadollahi M."/>
            <person name="Askin M."/>
            <person name="Barry K."/>
            <person name="Battaglia E."/>
            <person name="Bayram O."/>
            <person name="Benocci T."/>
            <person name="Braus-Stromeyer S.A."/>
            <person name="Caldana C."/>
            <person name="Canovas D."/>
            <person name="Cerqueira G.C."/>
            <person name="Chen F."/>
            <person name="Chen W."/>
            <person name="Choi C."/>
            <person name="Clum A."/>
            <person name="Dos Santos R.A."/>
            <person name="Damasio A.R."/>
            <person name="Diallinas G."/>
            <person name="Emri T."/>
            <person name="Fekete E."/>
            <person name="Flipphi M."/>
            <person name="Freyberg S."/>
            <person name="Gallo A."/>
            <person name="Gournas C."/>
            <person name="Habgood R."/>
            <person name="Hainaut M."/>
            <person name="Harispe M.L."/>
            <person name="Henrissat B."/>
            <person name="Hilden K.S."/>
            <person name="Hope R."/>
            <person name="Hossain A."/>
            <person name="Karabika E."/>
            <person name="Karaffa L."/>
            <person name="Karanyi Z."/>
            <person name="Krasevec N."/>
            <person name="Kuo A."/>
            <person name="Kusch H."/>
            <person name="LaButti K."/>
            <person name="Lagendijk E.L."/>
            <person name="Lapidus A."/>
            <person name="Levasseur A."/>
            <person name="Lindquist E."/>
            <person name="Lipzen A."/>
            <person name="Logrieco A.F."/>
            <person name="MacCabe A."/>
            <person name="Maekelae M.R."/>
            <person name="Malavazi I."/>
            <person name="Melin P."/>
            <person name="Meyer V."/>
            <person name="Mielnichuk N."/>
            <person name="Miskei M."/>
            <person name="Molnar A.P."/>
            <person name="Mule G."/>
            <person name="Ngan C.Y."/>
            <person name="Orejas M."/>
            <person name="Orosz E."/>
            <person name="Ouedraogo J.P."/>
            <person name="Overkamp K.M."/>
            <person name="Park H.-S."/>
            <person name="Perrone G."/>
            <person name="Piumi F."/>
            <person name="Punt P.J."/>
            <person name="Ram A.F."/>
            <person name="Ramon A."/>
            <person name="Rauscher S."/>
            <person name="Record E."/>
            <person name="Riano-Pachon D.M."/>
            <person name="Robert V."/>
            <person name="Roehrig J."/>
            <person name="Ruller R."/>
            <person name="Salamov A."/>
            <person name="Salih N.S."/>
            <person name="Samson R.A."/>
            <person name="Sandor E."/>
            <person name="Sanguinetti M."/>
            <person name="Schuetze T."/>
            <person name="Sepcic K."/>
            <person name="Shelest E."/>
            <person name="Sherlock G."/>
            <person name="Sophianopoulou V."/>
            <person name="Squina F.M."/>
            <person name="Sun H."/>
            <person name="Susca A."/>
            <person name="Todd R.B."/>
            <person name="Tsang A."/>
            <person name="Unkles S.E."/>
            <person name="van de Wiele N."/>
            <person name="van Rossen-Uffink D."/>
            <person name="Oliveira J.V."/>
            <person name="Vesth T.C."/>
            <person name="Visser J."/>
            <person name="Yu J.-H."/>
            <person name="Zhou M."/>
            <person name="Andersen M.R."/>
            <person name="Archer D.B."/>
            <person name="Baker S.E."/>
            <person name="Benoit I."/>
            <person name="Brakhage A.A."/>
            <person name="Braus G.H."/>
            <person name="Fischer R."/>
            <person name="Frisvad J.C."/>
            <person name="Goldman G.H."/>
            <person name="Houbraken J."/>
            <person name="Oakley B."/>
            <person name="Pocsi I."/>
            <person name="Scazzocchio C."/>
            <person name="Seiboth B."/>
            <person name="vanKuyk P.A."/>
            <person name="Wortman J."/>
            <person name="Dyer P.S."/>
            <person name="Grigoriev I.V."/>
        </authorList>
    </citation>
    <scope>NUCLEOTIDE SEQUENCE [LARGE SCALE GENOMIC DNA]</scope>
    <source>
        <strain evidence="3">CBS 101740 / IMI 381727 / IBT 21946</strain>
    </source>
</reference>
<dbReference type="AlphaFoldDB" id="A0A1L9UW44"/>
<feature type="domain" description="DUF7730" evidence="1">
    <location>
        <begin position="43"/>
        <end position="208"/>
    </location>
</feature>
<evidence type="ECO:0000259" key="1">
    <source>
        <dbReference type="Pfam" id="PF24864"/>
    </source>
</evidence>
<dbReference type="PANTHER" id="PTHR38790">
    <property type="entry name" value="2EXR DOMAIN-CONTAINING PROTEIN-RELATED"/>
    <property type="match status" value="1"/>
</dbReference>
<proteinExistence type="predicted"/>
<dbReference type="OrthoDB" id="62952at2759"/>